<feature type="domain" description="VanZ-like" evidence="2">
    <location>
        <begin position="54"/>
        <end position="170"/>
    </location>
</feature>
<dbReference type="PANTHER" id="PTHR36834:SF1">
    <property type="entry name" value="INTEGRAL MEMBRANE PROTEIN"/>
    <property type="match status" value="1"/>
</dbReference>
<evidence type="ECO:0000259" key="2">
    <source>
        <dbReference type="Pfam" id="PF04892"/>
    </source>
</evidence>
<feature type="transmembrane region" description="Helical" evidence="1">
    <location>
        <begin position="94"/>
        <end position="115"/>
    </location>
</feature>
<gene>
    <name evidence="3" type="ORF">KQI20_13590</name>
</gene>
<comment type="caution">
    <text evidence="3">The sequence shown here is derived from an EMBL/GenBank/DDBJ whole genome shotgun (WGS) entry which is preliminary data.</text>
</comment>
<protein>
    <submittedName>
        <fullName evidence="3">VanZ family protein</fullName>
    </submittedName>
</protein>
<dbReference type="Pfam" id="PF04892">
    <property type="entry name" value="VanZ"/>
    <property type="match status" value="1"/>
</dbReference>
<reference evidence="3 4" key="1">
    <citation type="submission" date="2021-06" db="EMBL/GenBank/DDBJ databases">
        <authorList>
            <person name="Sun Q."/>
            <person name="Li D."/>
        </authorList>
    </citation>
    <scope>NUCLEOTIDE SEQUENCE [LARGE SCALE GENOMIC DNA]</scope>
    <source>
        <strain evidence="3 4">N19</strain>
    </source>
</reference>
<dbReference type="RefSeq" id="WP_216572182.1">
    <property type="nucleotide sequence ID" value="NZ_JAHLOQ010000062.1"/>
</dbReference>
<evidence type="ECO:0000256" key="1">
    <source>
        <dbReference type="SAM" id="Phobius"/>
    </source>
</evidence>
<evidence type="ECO:0000313" key="4">
    <source>
        <dbReference type="Proteomes" id="UP001196301"/>
    </source>
</evidence>
<feature type="transmembrane region" description="Helical" evidence="1">
    <location>
        <begin position="44"/>
        <end position="67"/>
    </location>
</feature>
<keyword evidence="1" id="KW-0812">Transmembrane</keyword>
<proteinExistence type="predicted"/>
<feature type="transmembrane region" description="Helical" evidence="1">
    <location>
        <begin position="186"/>
        <end position="204"/>
    </location>
</feature>
<feature type="transmembrane region" description="Helical" evidence="1">
    <location>
        <begin position="13"/>
        <end position="32"/>
    </location>
</feature>
<feature type="transmembrane region" description="Helical" evidence="1">
    <location>
        <begin position="154"/>
        <end position="174"/>
    </location>
</feature>
<dbReference type="InterPro" id="IPR006976">
    <property type="entry name" value="VanZ-like"/>
</dbReference>
<dbReference type="Proteomes" id="UP001196301">
    <property type="component" value="Unassembled WGS sequence"/>
</dbReference>
<name>A0ABS6E113_9FIRM</name>
<dbReference type="InterPro" id="IPR053150">
    <property type="entry name" value="Teicoplanin_resist-assoc"/>
</dbReference>
<keyword evidence="1" id="KW-1133">Transmembrane helix</keyword>
<accession>A0ABS6E113</accession>
<feature type="transmembrane region" description="Helical" evidence="1">
    <location>
        <begin position="122"/>
        <end position="142"/>
    </location>
</feature>
<dbReference type="PANTHER" id="PTHR36834">
    <property type="entry name" value="MEMBRANE PROTEIN-RELATED"/>
    <property type="match status" value="1"/>
</dbReference>
<keyword evidence="4" id="KW-1185">Reference proteome</keyword>
<dbReference type="EMBL" id="JAHLOQ010000062">
    <property type="protein sequence ID" value="MBU5337469.1"/>
    <property type="molecule type" value="Genomic_DNA"/>
</dbReference>
<sequence length="466" mass="54977">MRLFQVINLAKEYLILGLMGLIFIGIMYFLFFRRFFKNHVKSNINKVIVFCILFCYVVIVIGATIFIRPGVYEHANLHLFSSYIEAWNNYSKSYWRNIILNILMFVPFGFLLPLFSDRFRNFFLSMSLSLLFTLGIEVTQYITKRGIFEVDDLMNNWIGALIGYSLIMFILLIFSKQKPRFKALKLILCILPSALTIIIGYKIMDAYNKQEFGNLSSNYNYIYNMQNVTLNSYVELNDNDIKKKKVYISEQYTKDEALKFAEKFFEKLNAKLDTSNIDIYDNQVVYNSIDNRYRLAVHLRGGTYDFTDFKSDENIINQNMDEESIKEVLENYNIDVSKDAEFEEEKENESSLYRFSIDLKEEDDKLTDGYLSIDQYDDTIHVNNYIYQYDVCGEYKIISQEEAYEKIKSGEFNTYELYDIDSIVIRSVKLCYQVDSKGFYQPVYRFECTIDGEGRPIFIPALEEIQ</sequence>
<evidence type="ECO:0000313" key="3">
    <source>
        <dbReference type="EMBL" id="MBU5337469.1"/>
    </source>
</evidence>
<keyword evidence="1" id="KW-0472">Membrane</keyword>
<organism evidence="3 4">
    <name type="scientific">Intestinibacter bartlettii</name>
    <dbReference type="NCBI Taxonomy" id="261299"/>
    <lineage>
        <taxon>Bacteria</taxon>
        <taxon>Bacillati</taxon>
        <taxon>Bacillota</taxon>
        <taxon>Clostridia</taxon>
        <taxon>Peptostreptococcales</taxon>
        <taxon>Peptostreptococcaceae</taxon>
        <taxon>Intestinibacter</taxon>
    </lineage>
</organism>